<dbReference type="CDD" id="cd15482">
    <property type="entry name" value="Sialidase_non-viral"/>
    <property type="match status" value="1"/>
</dbReference>
<reference evidence="4" key="1">
    <citation type="submission" date="2021-04" db="EMBL/GenBank/DDBJ databases">
        <authorList>
            <person name="Rodrigo-Torres L."/>
            <person name="Arahal R. D."/>
            <person name="Lucena T."/>
        </authorList>
    </citation>
    <scope>NUCLEOTIDE SEQUENCE</scope>
    <source>
        <strain evidence="4">CECT 9275</strain>
    </source>
</reference>
<dbReference type="InterPro" id="IPR036278">
    <property type="entry name" value="Sialidase_sf"/>
</dbReference>
<dbReference type="AlphaFoldDB" id="A0A916NDN7"/>
<accession>A0A916NDN7</accession>
<dbReference type="InterPro" id="IPR011040">
    <property type="entry name" value="Sialidase"/>
</dbReference>
<dbReference type="Pfam" id="PF03781">
    <property type="entry name" value="FGE-sulfatase"/>
    <property type="match status" value="1"/>
</dbReference>
<dbReference type="GO" id="GO:0044875">
    <property type="term" value="F:gamma-glutamyl hercynylcysteine sulfoxide synthase activity"/>
    <property type="evidence" value="ECO:0007669"/>
    <property type="project" value="UniProtKB-EC"/>
</dbReference>
<evidence type="ECO:0000256" key="1">
    <source>
        <dbReference type="SAM" id="SignalP"/>
    </source>
</evidence>
<dbReference type="PANTHER" id="PTHR23150">
    <property type="entry name" value="SULFATASE MODIFYING FACTOR 1, 2"/>
    <property type="match status" value="1"/>
</dbReference>
<evidence type="ECO:0000313" key="4">
    <source>
        <dbReference type="EMBL" id="CAG5009350.1"/>
    </source>
</evidence>
<gene>
    <name evidence="4" type="primary">egtB_2</name>
    <name evidence="4" type="ORF">DYBT9275_04476</name>
</gene>
<evidence type="ECO:0000259" key="2">
    <source>
        <dbReference type="Pfam" id="PF03781"/>
    </source>
</evidence>
<evidence type="ECO:0000313" key="5">
    <source>
        <dbReference type="Proteomes" id="UP000680038"/>
    </source>
</evidence>
<dbReference type="InterPro" id="IPR051043">
    <property type="entry name" value="Sulfatase_Mod_Factor_Kinase"/>
</dbReference>
<dbReference type="PANTHER" id="PTHR23150:SF19">
    <property type="entry name" value="FORMYLGLYCINE-GENERATING ENZYME"/>
    <property type="match status" value="1"/>
</dbReference>
<dbReference type="GO" id="GO:0120147">
    <property type="term" value="F:formylglycine-generating oxidase activity"/>
    <property type="evidence" value="ECO:0007669"/>
    <property type="project" value="TreeGrafter"/>
</dbReference>
<keyword evidence="4" id="KW-0560">Oxidoreductase</keyword>
<evidence type="ECO:0000259" key="3">
    <source>
        <dbReference type="Pfam" id="PF13088"/>
    </source>
</evidence>
<dbReference type="EC" id="1.14.99.50" evidence="4"/>
<dbReference type="EMBL" id="CAJRAF010000002">
    <property type="protein sequence ID" value="CAG5009350.1"/>
    <property type="molecule type" value="Genomic_DNA"/>
</dbReference>
<feature type="domain" description="Sulfatase-modifying factor enzyme-like" evidence="2">
    <location>
        <begin position="31"/>
        <end position="249"/>
    </location>
</feature>
<dbReference type="Pfam" id="PF13088">
    <property type="entry name" value="BNR_2"/>
    <property type="match status" value="1"/>
</dbReference>
<organism evidence="4 5">
    <name type="scientific">Dyadobacter helix</name>
    <dbReference type="NCBI Taxonomy" id="2822344"/>
    <lineage>
        <taxon>Bacteria</taxon>
        <taxon>Pseudomonadati</taxon>
        <taxon>Bacteroidota</taxon>
        <taxon>Cytophagia</taxon>
        <taxon>Cytophagales</taxon>
        <taxon>Spirosomataceae</taxon>
        <taxon>Dyadobacter</taxon>
    </lineage>
</organism>
<dbReference type="InterPro" id="IPR042095">
    <property type="entry name" value="SUMF_sf"/>
</dbReference>
<dbReference type="Gene3D" id="2.120.10.10">
    <property type="match status" value="1"/>
</dbReference>
<dbReference type="InterPro" id="IPR005532">
    <property type="entry name" value="SUMF_dom"/>
</dbReference>
<dbReference type="RefSeq" id="WP_215240849.1">
    <property type="nucleotide sequence ID" value="NZ_CAJRAF010000002.1"/>
</dbReference>
<dbReference type="SUPFAM" id="SSF56436">
    <property type="entry name" value="C-type lectin-like"/>
    <property type="match status" value="1"/>
</dbReference>
<keyword evidence="5" id="KW-1185">Reference proteome</keyword>
<dbReference type="SUPFAM" id="SSF50939">
    <property type="entry name" value="Sialidases"/>
    <property type="match status" value="1"/>
</dbReference>
<dbReference type="InterPro" id="IPR016187">
    <property type="entry name" value="CTDL_fold"/>
</dbReference>
<keyword evidence="1" id="KW-0732">Signal</keyword>
<feature type="domain" description="Sialidase" evidence="3">
    <location>
        <begin position="321"/>
        <end position="625"/>
    </location>
</feature>
<protein>
    <submittedName>
        <fullName evidence="4">Hercynine oxygenase</fullName>
        <ecNumber evidence="4">1.14.99.50</ecNumber>
    </submittedName>
</protein>
<feature type="signal peptide" evidence="1">
    <location>
        <begin position="1"/>
        <end position="19"/>
    </location>
</feature>
<dbReference type="Proteomes" id="UP000680038">
    <property type="component" value="Unassembled WGS sequence"/>
</dbReference>
<dbReference type="Gene3D" id="3.90.1580.10">
    <property type="entry name" value="paralog of FGE (formylglycine-generating enzyme)"/>
    <property type="match status" value="1"/>
</dbReference>
<feature type="chain" id="PRO_5037846559" evidence="1">
    <location>
        <begin position="20"/>
        <end position="666"/>
    </location>
</feature>
<name>A0A916NDN7_9BACT</name>
<sequence length="666" mass="74283">MNWLRTAFAAILIIPQAWAQQTNTVGMRFAEIPAGRFYMGAEGEGETADEKPVHRVTISKPFRMAVTEVTNAQYELFDPSHKALRGKDGFSKEDDEAVIFVNYKEAQAFCDWLSKKEGKKYRLPTEAEWEYACRAGTVTDFWSGRFFPKTDHKSQKTDRDPVIVSLKVGQFKPNSFGLYDMHGNVEEWCADWYGPYGEGDRTDPTGRKSGLFRVTRGGSHGTPVAYLRSANRLGMIPEDKHFQLGFRVVEGDIPAGNPLPAVEPTAVFRGVSQKGFQWTKVSDTQPVFMEPIRYVFKPECPDEVPFFHHNHCPAVAWLPNGDLLAAWFSTNQESGREMTILASRLRAGQRKWDMPSEFFKVPDRNMTGSSLFHDGKGTVYHMNGVETDGDWKNLAMVLRTSKDNGATWSAPSMADPAHQVRNQVIAGMFQTKEGWLVQAGDADPSSNGGTAIHISKDQGKTWYNPYTGTDVPEFEEGKTGGVIAGIHAGVVELKDGKLLAFGRGNNISAGDKGEKRMPMSISADKGKSWTYSASEFPLIAGGQRLILYRLNEGPLLLVSFTHHPEEVDEKKIGMLFTRKDGSSFKGYGMFAALSFDEGKTWPVKKLITDGKDRYLNGGAWTGAFEMDKSHAEPRGYLALTQSPDNLIHLMSSSIHYRFNLSWLNSQ</sequence>
<proteinExistence type="predicted"/>
<comment type="caution">
    <text evidence="4">The sequence shown here is derived from an EMBL/GenBank/DDBJ whole genome shotgun (WGS) entry which is preliminary data.</text>
</comment>